<gene>
    <name evidence="1" type="ORF">METZ01_LOCUS293235</name>
</gene>
<feature type="non-terminal residue" evidence="1">
    <location>
        <position position="1"/>
    </location>
</feature>
<organism evidence="1">
    <name type="scientific">marine metagenome</name>
    <dbReference type="NCBI Taxonomy" id="408172"/>
    <lineage>
        <taxon>unclassified sequences</taxon>
        <taxon>metagenomes</taxon>
        <taxon>ecological metagenomes</taxon>
    </lineage>
</organism>
<evidence type="ECO:0000313" key="1">
    <source>
        <dbReference type="EMBL" id="SVC40381.1"/>
    </source>
</evidence>
<protein>
    <submittedName>
        <fullName evidence="1">Uncharacterized protein</fullName>
    </submittedName>
</protein>
<sequence length="79" mass="9147">VSEEFGIDLEDVFKVIEQSEVLVVRFSTVGTKRLLIDFRTDEQNLPFIGLVEPANSVEERIRSVKKLRPSFPYPEKFMS</sequence>
<reference evidence="1" key="1">
    <citation type="submission" date="2018-05" db="EMBL/GenBank/DDBJ databases">
        <authorList>
            <person name="Lanie J.A."/>
            <person name="Ng W.-L."/>
            <person name="Kazmierczak K.M."/>
            <person name="Andrzejewski T.M."/>
            <person name="Davidsen T.M."/>
            <person name="Wayne K.J."/>
            <person name="Tettelin H."/>
            <person name="Glass J.I."/>
            <person name="Rusch D."/>
            <person name="Podicherti R."/>
            <person name="Tsui H.-C.T."/>
            <person name="Winkler M.E."/>
        </authorList>
    </citation>
    <scope>NUCLEOTIDE SEQUENCE</scope>
</reference>
<dbReference type="AlphaFoldDB" id="A0A382LZS0"/>
<feature type="non-terminal residue" evidence="1">
    <location>
        <position position="79"/>
    </location>
</feature>
<dbReference type="EMBL" id="UINC01089352">
    <property type="protein sequence ID" value="SVC40381.1"/>
    <property type="molecule type" value="Genomic_DNA"/>
</dbReference>
<accession>A0A382LZS0</accession>
<name>A0A382LZS0_9ZZZZ</name>
<proteinExistence type="predicted"/>